<dbReference type="InterPro" id="IPR001296">
    <property type="entry name" value="Glyco_trans_1"/>
</dbReference>
<dbReference type="Proteomes" id="UP001216709">
    <property type="component" value="Unassembled WGS sequence"/>
</dbReference>
<dbReference type="AlphaFoldDB" id="A0AAW6K745"/>
<keyword evidence="2" id="KW-0328">Glycosyltransferase</keyword>
<feature type="domain" description="Glycosyl transferase family 1" evidence="1">
    <location>
        <begin position="328"/>
        <end position="486"/>
    </location>
</feature>
<proteinExistence type="predicted"/>
<dbReference type="PANTHER" id="PTHR12526">
    <property type="entry name" value="GLYCOSYLTRANSFERASE"/>
    <property type="match status" value="1"/>
</dbReference>
<dbReference type="SUPFAM" id="SSF53756">
    <property type="entry name" value="UDP-Glycosyltransferase/glycogen phosphorylase"/>
    <property type="match status" value="1"/>
</dbReference>
<protein>
    <submittedName>
        <fullName evidence="2">Glycosyltransferase</fullName>
        <ecNumber evidence="2">2.4.-.-</ecNumber>
    </submittedName>
</protein>
<evidence type="ECO:0000313" key="2">
    <source>
        <dbReference type="EMBL" id="MDE1451262.1"/>
    </source>
</evidence>
<dbReference type="EMBL" id="JARAFO010000004">
    <property type="protein sequence ID" value="MDE1451262.1"/>
    <property type="molecule type" value="Genomic_DNA"/>
</dbReference>
<dbReference type="Pfam" id="PF00534">
    <property type="entry name" value="Glycos_transf_1"/>
    <property type="match status" value="1"/>
</dbReference>
<evidence type="ECO:0000259" key="1">
    <source>
        <dbReference type="Pfam" id="PF00534"/>
    </source>
</evidence>
<evidence type="ECO:0000313" key="3">
    <source>
        <dbReference type="Proteomes" id="UP001216709"/>
    </source>
</evidence>
<sequence>MRRIFSLLYEIDVVKGGITSSMLSRSYVLTERGHHVDLVTLDKKKNYKEIETKLKEQGRMHPNVRILNVYQSYRDQHDGYSPDERQISHFQTSSLLNEPGFTVNTARLENNREADYFVNGLFVKRKKWNEKDLLLYTDYYNENRYRVKREEFHQDGYIEREIFYDLKTNKPNQVKYLAPDGFCYLTEWFNKETGKLEGVSLFDRARSDVKKFKDNQAFHAYWLETLCEEEEDPILICDGVGSASKVNAMKAGLAKRLYCVHSNHLDYPHTLGSPVRKNHQYAMEHIKDYDGLVVLTHEQKEDILKDFEADDNIYVIPHAPRRLNIPENAEKKLNEFVMIARYHEEKGIDKAIQAMEIVGKTHPGIVLNIYGSGPHQSQYEELIQKLGLDNVVLQGYTPDPAKHYQQALATLLTSKFEGFSLAICESFSCGTPVISFDVKYSPRELIEKDKTGILVEYGDIEELAKSIIYLYEHPEKAIEYGENAKAKIETHYNEERLIERWERVFDLIG</sequence>
<comment type="caution">
    <text evidence="2">The sequence shown here is derived from an EMBL/GenBank/DDBJ whole genome shotgun (WGS) entry which is preliminary data.</text>
</comment>
<reference evidence="2" key="1">
    <citation type="submission" date="2022-12" db="EMBL/GenBank/DDBJ databases">
        <title>Draft Genome Sequences of Bacillus licheniformis and Bacillus paralicheniformis strains isolated from Irish skim milk powders.</title>
        <authorList>
            <person name="Lourenco A."/>
            <person name="Li F."/>
            <person name="Geraldine D."/>
            <person name="Tobin J.T."/>
            <person name="Butler F."/>
            <person name="Jordan K."/>
            <person name="Obrien T."/>
        </authorList>
    </citation>
    <scope>NUCLEOTIDE SEQUENCE</scope>
    <source>
        <strain evidence="2">3370</strain>
    </source>
</reference>
<dbReference type="GO" id="GO:0016757">
    <property type="term" value="F:glycosyltransferase activity"/>
    <property type="evidence" value="ECO:0007669"/>
    <property type="project" value="UniProtKB-KW"/>
</dbReference>
<keyword evidence="2" id="KW-0808">Transferase</keyword>
<name>A0AAW6K745_9BACI</name>
<accession>A0AAW6K745</accession>
<dbReference type="EC" id="2.4.-.-" evidence="2"/>
<dbReference type="Gene3D" id="3.40.50.2000">
    <property type="entry name" value="Glycogen Phosphorylase B"/>
    <property type="match status" value="3"/>
</dbReference>
<organism evidence="2 3">
    <name type="scientific">Bacillus paralicheniformis</name>
    <dbReference type="NCBI Taxonomy" id="1648923"/>
    <lineage>
        <taxon>Bacteria</taxon>
        <taxon>Bacillati</taxon>
        <taxon>Bacillota</taxon>
        <taxon>Bacilli</taxon>
        <taxon>Bacillales</taxon>
        <taxon>Bacillaceae</taxon>
        <taxon>Bacillus</taxon>
    </lineage>
</organism>
<gene>
    <name evidence="2" type="ORF">PVN32_03625</name>
</gene>
<dbReference type="PANTHER" id="PTHR12526:SF630">
    <property type="entry name" value="GLYCOSYLTRANSFERASE"/>
    <property type="match status" value="1"/>
</dbReference>
<dbReference type="RefSeq" id="WP_059232042.1">
    <property type="nucleotide sequence ID" value="NZ_AP025342.1"/>
</dbReference>